<accession>A0ABT6NDY4</accession>
<keyword evidence="6" id="KW-0963">Cytoplasm</keyword>
<evidence type="ECO:0000256" key="5">
    <source>
        <dbReference type="ARBA" id="ARBA00023235"/>
    </source>
</evidence>
<dbReference type="NCBIfam" id="NF009487">
    <property type="entry name" value="PRK12849.1"/>
    <property type="match status" value="1"/>
</dbReference>
<dbReference type="InterPro" id="IPR001844">
    <property type="entry name" value="Cpn60/GroEL"/>
</dbReference>
<dbReference type="RefSeq" id="WP_281094490.1">
    <property type="nucleotide sequence ID" value="NZ_JARYZI010000006.1"/>
</dbReference>
<feature type="binding site" evidence="6">
    <location>
        <begin position="478"/>
        <end position="480"/>
    </location>
    <ligand>
        <name>ATP</name>
        <dbReference type="ChEBI" id="CHEBI:30616"/>
    </ligand>
</feature>
<keyword evidence="2 6" id="KW-0547">Nucleotide-binding</keyword>
<feature type="binding site" evidence="6">
    <location>
        <begin position="29"/>
        <end position="32"/>
    </location>
    <ligand>
        <name>ATP</name>
        <dbReference type="ChEBI" id="CHEBI:30616"/>
    </ligand>
</feature>
<dbReference type="NCBIfam" id="NF000592">
    <property type="entry name" value="PRK00013.1"/>
    <property type="match status" value="1"/>
</dbReference>
<evidence type="ECO:0000256" key="6">
    <source>
        <dbReference type="HAMAP-Rule" id="MF_00600"/>
    </source>
</evidence>
<dbReference type="SUPFAM" id="SSF54849">
    <property type="entry name" value="GroEL-intermediate domain like"/>
    <property type="match status" value="1"/>
</dbReference>
<dbReference type="SUPFAM" id="SSF48592">
    <property type="entry name" value="GroEL equatorial domain-like"/>
    <property type="match status" value="1"/>
</dbReference>
<reference evidence="9 10" key="1">
    <citation type="submission" date="2023-04" db="EMBL/GenBank/DDBJ databases">
        <title>Fusibacter bizertensis strain WBS, isolated from littoral bottom sediments of the Arctic seas - biochemical and genomic analysis.</title>
        <authorList>
            <person name="Brioukhanov A.L."/>
        </authorList>
    </citation>
    <scope>NUCLEOTIDE SEQUENCE [LARGE SCALE GENOMIC DNA]</scope>
    <source>
        <strain evidence="9 10">WBS</strain>
    </source>
</reference>
<dbReference type="InterPro" id="IPR018370">
    <property type="entry name" value="Chaperonin_Cpn60_CS"/>
</dbReference>
<dbReference type="Gene3D" id="1.10.560.10">
    <property type="entry name" value="GroEL-like equatorial domain"/>
    <property type="match status" value="1"/>
</dbReference>
<dbReference type="PROSITE" id="PS00296">
    <property type="entry name" value="CHAPERONINS_CPN60"/>
    <property type="match status" value="1"/>
</dbReference>
<proteinExistence type="inferred from homology"/>
<dbReference type="InterPro" id="IPR002423">
    <property type="entry name" value="Cpn60/GroEL/TCP-1"/>
</dbReference>
<dbReference type="EC" id="5.6.1.7" evidence="6"/>
<dbReference type="InterPro" id="IPR027413">
    <property type="entry name" value="GROEL-like_equatorial_sf"/>
</dbReference>
<keyword evidence="10" id="KW-1185">Reference proteome</keyword>
<keyword evidence="4 6" id="KW-0143">Chaperone</keyword>
<dbReference type="NCBIfam" id="TIGR02348">
    <property type="entry name" value="GroEL"/>
    <property type="match status" value="1"/>
</dbReference>
<dbReference type="Proteomes" id="UP001158045">
    <property type="component" value="Unassembled WGS sequence"/>
</dbReference>
<feature type="binding site" evidence="6">
    <location>
        <begin position="86"/>
        <end position="90"/>
    </location>
    <ligand>
        <name>ATP</name>
        <dbReference type="ChEBI" id="CHEBI:30616"/>
    </ligand>
</feature>
<evidence type="ECO:0000256" key="7">
    <source>
        <dbReference type="RuleBase" id="RU000418"/>
    </source>
</evidence>
<dbReference type="InterPro" id="IPR027409">
    <property type="entry name" value="GroEL-like_apical_dom_sf"/>
</dbReference>
<dbReference type="Pfam" id="PF00118">
    <property type="entry name" value="Cpn60_TCP1"/>
    <property type="match status" value="1"/>
</dbReference>
<feature type="binding site" evidence="6">
    <location>
        <position position="494"/>
    </location>
    <ligand>
        <name>ATP</name>
        <dbReference type="ChEBI" id="CHEBI:30616"/>
    </ligand>
</feature>
<evidence type="ECO:0000256" key="1">
    <source>
        <dbReference type="ARBA" id="ARBA00006607"/>
    </source>
</evidence>
<feature type="binding site" evidence="6">
    <location>
        <position position="413"/>
    </location>
    <ligand>
        <name>ATP</name>
        <dbReference type="ChEBI" id="CHEBI:30616"/>
    </ligand>
</feature>
<dbReference type="NCBIfam" id="NF009489">
    <property type="entry name" value="PRK12851.1"/>
    <property type="match status" value="1"/>
</dbReference>
<comment type="caution">
    <text evidence="9">The sequence shown here is derived from an EMBL/GenBank/DDBJ whole genome shotgun (WGS) entry which is preliminary data.</text>
</comment>
<dbReference type="PRINTS" id="PR00298">
    <property type="entry name" value="CHAPERONIN60"/>
</dbReference>
<dbReference type="SUPFAM" id="SSF52029">
    <property type="entry name" value="GroEL apical domain-like"/>
    <property type="match status" value="1"/>
</dbReference>
<gene>
    <name evidence="6 9" type="primary">groL</name>
    <name evidence="6" type="synonym">groEL</name>
    <name evidence="9" type="ORF">QE109_10800</name>
</gene>
<keyword evidence="3 6" id="KW-0067">ATP-binding</keyword>
<dbReference type="EMBL" id="JARYZI010000006">
    <property type="protein sequence ID" value="MDH8678639.1"/>
    <property type="molecule type" value="Genomic_DNA"/>
</dbReference>
<sequence>MAKDIMFGEDVRKKLEAGVDKLANTVKVTLGPKGRNVILDKKFGSPLITNDGVTIAREIDLEDPYENMGAQLVKEVATRTNDVAGDGTTTATLLAQAIIREGIKNVAAGANPMILKTGIEKAVKSAVEVIKSESVLIVNKKDVADVASISAADREIGELISEAMERVGKDGVITVEESKTFGTQLEVVEGMEFDRGFVSHYMVTDSEKMEAFLENPHILITDKKINNIQEILPILEQIVQSAGKLLIIADDIEGEALTTLIVNKLRGTFDCIAVKAPGFGDRRKAMLQDIAILTGGTLISEELGYELKNATMEMLGHAKSVKINKDNTTIIDGMGDKDLINERVRQIKVQMDETDSEFDKEKLQERLAKIAGGVAVIQVGAATEVEMKEKKLRIEDALNATRAAVEEGIVPGGGTALIGAISAVLELVETLEGDEKTGALIIARALEEPVRQIAINAGLEGSVVVEKVKNAAPGIGFDALKGVYINMIEAGIVDPTKVTRSALQNAASISAMFLTTEAAVVDTKSDNMMAMDPGMGGMGGMM</sequence>
<comment type="function">
    <text evidence="6 8">Together with its co-chaperonin GroES, plays an essential role in assisting protein folding. The GroEL-GroES system forms a nano-cage that allows encapsulation of the non-native substrate proteins and provides a physical environment optimized to promote and accelerate protein folding.</text>
</comment>
<protein>
    <recommendedName>
        <fullName evidence="6">Chaperonin GroEL</fullName>
        <ecNumber evidence="6">5.6.1.7</ecNumber>
    </recommendedName>
    <alternativeName>
        <fullName evidence="6">60 kDa chaperonin</fullName>
    </alternativeName>
    <alternativeName>
        <fullName evidence="6">Chaperonin-60</fullName>
        <shortName evidence="6">Cpn60</shortName>
    </alternativeName>
</protein>
<comment type="subunit">
    <text evidence="6 8">Forms a cylinder of 14 subunits composed of two heptameric rings stacked back-to-back. Interacts with the co-chaperonin GroES.</text>
</comment>
<keyword evidence="5 6" id="KW-0413">Isomerase</keyword>
<comment type="subcellular location">
    <subcellularLocation>
        <location evidence="6">Cytoplasm</location>
    </subcellularLocation>
</comment>
<evidence type="ECO:0000256" key="3">
    <source>
        <dbReference type="ARBA" id="ARBA00022840"/>
    </source>
</evidence>
<dbReference type="PANTHER" id="PTHR45633">
    <property type="entry name" value="60 KDA HEAT SHOCK PROTEIN, MITOCHONDRIAL"/>
    <property type="match status" value="1"/>
</dbReference>
<evidence type="ECO:0000313" key="9">
    <source>
        <dbReference type="EMBL" id="MDH8678639.1"/>
    </source>
</evidence>
<evidence type="ECO:0000256" key="2">
    <source>
        <dbReference type="ARBA" id="ARBA00022741"/>
    </source>
</evidence>
<evidence type="ECO:0000313" key="10">
    <source>
        <dbReference type="Proteomes" id="UP001158045"/>
    </source>
</evidence>
<evidence type="ECO:0000256" key="8">
    <source>
        <dbReference type="RuleBase" id="RU000419"/>
    </source>
</evidence>
<dbReference type="NCBIfam" id="NF009488">
    <property type="entry name" value="PRK12850.1"/>
    <property type="match status" value="1"/>
</dbReference>
<dbReference type="Gene3D" id="3.50.7.10">
    <property type="entry name" value="GroEL"/>
    <property type="match status" value="1"/>
</dbReference>
<dbReference type="CDD" id="cd03344">
    <property type="entry name" value="GroEL"/>
    <property type="match status" value="1"/>
</dbReference>
<comment type="similarity">
    <text evidence="1 6 7">Belongs to the chaperonin (HSP60) family.</text>
</comment>
<organism evidence="9 10">
    <name type="scientific">Fusibacter bizertensis</name>
    <dbReference type="NCBI Taxonomy" id="1488331"/>
    <lineage>
        <taxon>Bacteria</taxon>
        <taxon>Bacillati</taxon>
        <taxon>Bacillota</taxon>
        <taxon>Clostridia</taxon>
        <taxon>Eubacteriales</taxon>
        <taxon>Eubacteriales Family XII. Incertae Sedis</taxon>
        <taxon>Fusibacter</taxon>
    </lineage>
</organism>
<dbReference type="HAMAP" id="MF_00600">
    <property type="entry name" value="CH60"/>
    <property type="match status" value="1"/>
</dbReference>
<name>A0ABT6NDY4_9FIRM</name>
<dbReference type="InterPro" id="IPR027410">
    <property type="entry name" value="TCP-1-like_intermed_sf"/>
</dbReference>
<dbReference type="Gene3D" id="3.30.260.10">
    <property type="entry name" value="TCP-1-like chaperonin intermediate domain"/>
    <property type="match status" value="1"/>
</dbReference>
<evidence type="ECO:0000256" key="4">
    <source>
        <dbReference type="ARBA" id="ARBA00023186"/>
    </source>
</evidence>
<comment type="caution">
    <text evidence="6">Lacks conserved residue(s) required for the propagation of feature annotation.</text>
</comment>